<dbReference type="GO" id="GO:0003677">
    <property type="term" value="F:DNA binding"/>
    <property type="evidence" value="ECO:0007669"/>
    <property type="project" value="UniProtKB-KW"/>
</dbReference>
<dbReference type="SUPFAM" id="SSF51306">
    <property type="entry name" value="LexA/Signal peptidase"/>
    <property type="match status" value="1"/>
</dbReference>
<reference evidence="5" key="1">
    <citation type="submission" date="2023-11" db="EMBL/GenBank/DDBJ databases">
        <title>MicrobeMod: A computational toolkit for identifying prokaryotic methylation and restriction-modification with nanopore sequencing.</title>
        <authorList>
            <person name="Crits-Christoph A."/>
            <person name="Kang S.C."/>
            <person name="Lee H."/>
            <person name="Ostrov N."/>
        </authorList>
    </citation>
    <scope>NUCLEOTIDE SEQUENCE</scope>
    <source>
        <strain evidence="5">ATCC BAA-953</strain>
    </source>
</reference>
<dbReference type="Gene3D" id="1.10.260.40">
    <property type="entry name" value="lambda repressor-like DNA-binding domains"/>
    <property type="match status" value="1"/>
</dbReference>
<sequence>MELSIRETRVAAGLKVGDLAARLGTSVANMSRWEREPQRVNLVTLEKIAAALSVPPESLISKGSQVPVGQVSGATKTLVVTVKSLQEGKPDFPFDRNYLLTITNRPHTELASGIVVDDAMFPTLRIGDALLIEPCERVEQPGIYASMRDGKLMVRRIMEGLDQGSISVMTDNDSYPDFEDVEASRFPVTGRVIWIGRSFGAPA</sequence>
<dbReference type="SMART" id="SM00530">
    <property type="entry name" value="HTH_XRE"/>
    <property type="match status" value="1"/>
</dbReference>
<name>A0AAJ2RW59_9GAMM</name>
<dbReference type="InterPro" id="IPR039418">
    <property type="entry name" value="LexA-like"/>
</dbReference>
<evidence type="ECO:0000256" key="2">
    <source>
        <dbReference type="ARBA" id="ARBA00023125"/>
    </source>
</evidence>
<comment type="caution">
    <text evidence="5">The sequence shown here is derived from an EMBL/GenBank/DDBJ whole genome shotgun (WGS) entry which is preliminary data.</text>
</comment>
<gene>
    <name evidence="5" type="ORF">SIL78_18685</name>
</gene>
<keyword evidence="3" id="KW-0804">Transcription</keyword>
<protein>
    <submittedName>
        <fullName evidence="5">LexA family transcriptional regulator</fullName>
    </submittedName>
</protein>
<dbReference type="RefSeq" id="WP_198349980.1">
    <property type="nucleotide sequence ID" value="NZ_JABASV010000012.1"/>
</dbReference>
<dbReference type="PROSITE" id="PS50943">
    <property type="entry name" value="HTH_CROC1"/>
    <property type="match status" value="1"/>
</dbReference>
<dbReference type="GeneID" id="303167566"/>
<evidence type="ECO:0000256" key="3">
    <source>
        <dbReference type="ARBA" id="ARBA00023163"/>
    </source>
</evidence>
<keyword evidence="2" id="KW-0238">DNA-binding</keyword>
<proteinExistence type="predicted"/>
<dbReference type="Gene3D" id="2.10.109.10">
    <property type="entry name" value="Umud Fragment, subunit A"/>
    <property type="match status" value="1"/>
</dbReference>
<evidence type="ECO:0000259" key="4">
    <source>
        <dbReference type="PROSITE" id="PS50943"/>
    </source>
</evidence>
<dbReference type="PANTHER" id="PTHR40661:SF3">
    <property type="entry name" value="FELS-1 PROPHAGE TRANSCRIPTIONAL REGULATOR"/>
    <property type="match status" value="1"/>
</dbReference>
<dbReference type="AlphaFoldDB" id="A0AAJ2RW59"/>
<dbReference type="SUPFAM" id="SSF47413">
    <property type="entry name" value="lambda repressor-like DNA-binding domains"/>
    <property type="match status" value="1"/>
</dbReference>
<feature type="domain" description="HTH cro/C1-type" evidence="4">
    <location>
        <begin position="5"/>
        <end position="59"/>
    </location>
</feature>
<dbReference type="Pfam" id="PF13443">
    <property type="entry name" value="HTH_26"/>
    <property type="match status" value="1"/>
</dbReference>
<dbReference type="Pfam" id="PF00717">
    <property type="entry name" value="Peptidase_S24"/>
    <property type="match status" value="1"/>
</dbReference>
<keyword evidence="1" id="KW-0805">Transcription regulation</keyword>
<dbReference type="Proteomes" id="UP001276761">
    <property type="component" value="Unassembled WGS sequence"/>
</dbReference>
<dbReference type="InterPro" id="IPR015927">
    <property type="entry name" value="Peptidase_S24_S26A/B/C"/>
</dbReference>
<dbReference type="CDD" id="cd00093">
    <property type="entry name" value="HTH_XRE"/>
    <property type="match status" value="1"/>
</dbReference>
<dbReference type="InterPro" id="IPR001387">
    <property type="entry name" value="Cro/C1-type_HTH"/>
</dbReference>
<evidence type="ECO:0000313" key="6">
    <source>
        <dbReference type="Proteomes" id="UP001276761"/>
    </source>
</evidence>
<dbReference type="EMBL" id="JAWXXT010000002">
    <property type="protein sequence ID" value="MDX5979578.1"/>
    <property type="molecule type" value="Genomic_DNA"/>
</dbReference>
<dbReference type="InterPro" id="IPR036286">
    <property type="entry name" value="LexA/Signal_pep-like_sf"/>
</dbReference>
<dbReference type="PANTHER" id="PTHR40661">
    <property type="match status" value="1"/>
</dbReference>
<dbReference type="InterPro" id="IPR010982">
    <property type="entry name" value="Lambda_DNA-bd_dom_sf"/>
</dbReference>
<evidence type="ECO:0000256" key="1">
    <source>
        <dbReference type="ARBA" id="ARBA00023015"/>
    </source>
</evidence>
<dbReference type="CDD" id="cd06529">
    <property type="entry name" value="S24_LexA-like"/>
    <property type="match status" value="1"/>
</dbReference>
<organism evidence="5 6">
    <name type="scientific">Vreelandella alkaliphila</name>
    <dbReference type="NCBI Taxonomy" id="272774"/>
    <lineage>
        <taxon>Bacteria</taxon>
        <taxon>Pseudomonadati</taxon>
        <taxon>Pseudomonadota</taxon>
        <taxon>Gammaproteobacteria</taxon>
        <taxon>Oceanospirillales</taxon>
        <taxon>Halomonadaceae</taxon>
        <taxon>Vreelandella</taxon>
    </lineage>
</organism>
<evidence type="ECO:0000313" key="5">
    <source>
        <dbReference type="EMBL" id="MDX5979578.1"/>
    </source>
</evidence>
<accession>A0AAJ2RW59</accession>